<dbReference type="PROSITE" id="PS51257">
    <property type="entry name" value="PROKAR_LIPOPROTEIN"/>
    <property type="match status" value="1"/>
</dbReference>
<protein>
    <recommendedName>
        <fullName evidence="3">DUF2846 domain-containing protein</fullName>
    </recommendedName>
</protein>
<evidence type="ECO:0000313" key="2">
    <source>
        <dbReference type="Proteomes" id="UP001193680"/>
    </source>
</evidence>
<evidence type="ECO:0000313" key="1">
    <source>
        <dbReference type="EMBL" id="MBF6058863.1"/>
    </source>
</evidence>
<dbReference type="Proteomes" id="UP001193680">
    <property type="component" value="Unassembled WGS sequence"/>
</dbReference>
<proteinExistence type="predicted"/>
<sequence>MKIQKLLPLLGVVLVLVGCSREVKVRPSSDLPSQEITASAPAGSYKVVFLNTAGILHRMDSTDLLRISVNGKYYGQIGSYEYMQLFLNKGTHTVSLVHYDVGEFKSEHNLKVSGNMFVDSSPTIFSNELEVLDSEPKDFKSEFKAAYWE</sequence>
<name>A0ABS0BYI8_9GAMM</name>
<gene>
    <name evidence="1" type="ORF">H8792_010965</name>
</gene>
<dbReference type="RefSeq" id="WP_185979009.1">
    <property type="nucleotide sequence ID" value="NZ_JACBGI020000030.1"/>
</dbReference>
<dbReference type="EMBL" id="JACBGI020000030">
    <property type="protein sequence ID" value="MBF6058863.1"/>
    <property type="molecule type" value="Genomic_DNA"/>
</dbReference>
<reference evidence="1 2" key="1">
    <citation type="submission" date="2020-11" db="EMBL/GenBank/DDBJ databases">
        <title>Sulfur oxidizing isolate from Hospital Hole Sinkhole.</title>
        <authorList>
            <person name="Scott K.M."/>
        </authorList>
    </citation>
    <scope>NUCLEOTIDE SEQUENCE [LARGE SCALE GENOMIC DNA]</scope>
    <source>
        <strain evidence="1 2">HH1</strain>
    </source>
</reference>
<evidence type="ECO:0008006" key="3">
    <source>
        <dbReference type="Google" id="ProtNLM"/>
    </source>
</evidence>
<feature type="non-terminal residue" evidence="1">
    <location>
        <position position="149"/>
    </location>
</feature>
<comment type="caution">
    <text evidence="1">The sequence shown here is derived from an EMBL/GenBank/DDBJ whole genome shotgun (WGS) entry which is preliminary data.</text>
</comment>
<keyword evidence="2" id="KW-1185">Reference proteome</keyword>
<organism evidence="1 2">
    <name type="scientific">Thiomicrorhabdus heinhorstiae</name>
    <dbReference type="NCBI Taxonomy" id="2748010"/>
    <lineage>
        <taxon>Bacteria</taxon>
        <taxon>Pseudomonadati</taxon>
        <taxon>Pseudomonadota</taxon>
        <taxon>Gammaproteobacteria</taxon>
        <taxon>Thiotrichales</taxon>
        <taxon>Piscirickettsiaceae</taxon>
        <taxon>Thiomicrorhabdus</taxon>
    </lineage>
</organism>
<accession>A0ABS0BYI8</accession>